<organism evidence="1 2">
    <name type="scientific">Hygrophoropsis aurantiaca</name>
    <dbReference type="NCBI Taxonomy" id="72124"/>
    <lineage>
        <taxon>Eukaryota</taxon>
        <taxon>Fungi</taxon>
        <taxon>Dikarya</taxon>
        <taxon>Basidiomycota</taxon>
        <taxon>Agaricomycotina</taxon>
        <taxon>Agaricomycetes</taxon>
        <taxon>Agaricomycetidae</taxon>
        <taxon>Boletales</taxon>
        <taxon>Coniophorineae</taxon>
        <taxon>Hygrophoropsidaceae</taxon>
        <taxon>Hygrophoropsis</taxon>
    </lineage>
</organism>
<gene>
    <name evidence="1" type="ORF">BJ138DRAFT_1020721</name>
</gene>
<protein>
    <submittedName>
        <fullName evidence="1">Uncharacterized protein</fullName>
    </submittedName>
</protein>
<dbReference type="EMBL" id="MU269008">
    <property type="protein sequence ID" value="KAH7903387.1"/>
    <property type="molecule type" value="Genomic_DNA"/>
</dbReference>
<sequence length="159" mass="17169">MNNWIADVQQAAFRLKEVGYIADDEDKILVLTQGLPSSCDSFIISLDTALSIPVPDPDNPTIMIESTLSLEVVKARLINEEARQFTAPGTTPRSTDSQPDVAMHAEASHSKPRTPLANITCFSCGKKGHYQINCPDKKVDEKGTTAAAAAATKEPDGVW</sequence>
<proteinExistence type="predicted"/>
<keyword evidence="2" id="KW-1185">Reference proteome</keyword>
<evidence type="ECO:0000313" key="2">
    <source>
        <dbReference type="Proteomes" id="UP000790377"/>
    </source>
</evidence>
<dbReference type="Proteomes" id="UP000790377">
    <property type="component" value="Unassembled WGS sequence"/>
</dbReference>
<name>A0ACB7ZRB3_9AGAM</name>
<comment type="caution">
    <text evidence="1">The sequence shown here is derived from an EMBL/GenBank/DDBJ whole genome shotgun (WGS) entry which is preliminary data.</text>
</comment>
<evidence type="ECO:0000313" key="1">
    <source>
        <dbReference type="EMBL" id="KAH7903387.1"/>
    </source>
</evidence>
<accession>A0ACB7ZRB3</accession>
<reference evidence="1" key="1">
    <citation type="journal article" date="2021" name="New Phytol.">
        <title>Evolutionary innovations through gain and loss of genes in the ectomycorrhizal Boletales.</title>
        <authorList>
            <person name="Wu G."/>
            <person name="Miyauchi S."/>
            <person name="Morin E."/>
            <person name="Kuo A."/>
            <person name="Drula E."/>
            <person name="Varga T."/>
            <person name="Kohler A."/>
            <person name="Feng B."/>
            <person name="Cao Y."/>
            <person name="Lipzen A."/>
            <person name="Daum C."/>
            <person name="Hundley H."/>
            <person name="Pangilinan J."/>
            <person name="Johnson J."/>
            <person name="Barry K."/>
            <person name="LaButti K."/>
            <person name="Ng V."/>
            <person name="Ahrendt S."/>
            <person name="Min B."/>
            <person name="Choi I.G."/>
            <person name="Park H."/>
            <person name="Plett J.M."/>
            <person name="Magnuson J."/>
            <person name="Spatafora J.W."/>
            <person name="Nagy L.G."/>
            <person name="Henrissat B."/>
            <person name="Grigoriev I.V."/>
            <person name="Yang Z.L."/>
            <person name="Xu J."/>
            <person name="Martin F.M."/>
        </authorList>
    </citation>
    <scope>NUCLEOTIDE SEQUENCE</scope>
    <source>
        <strain evidence="1">ATCC 28755</strain>
    </source>
</reference>